<gene>
    <name evidence="1" type="ORF">pC5.7b_429</name>
</gene>
<reference evidence="1" key="1">
    <citation type="submission" date="2018-12" db="EMBL/GenBank/DDBJ databases">
        <title>Three Rhizobium rhizogenes strains isolated from the same crown gall tumor carry diverse plasmids.</title>
        <authorList>
            <person name="Pulawska J."/>
            <person name="Kuzmanovic N."/>
        </authorList>
    </citation>
    <scope>NUCLEOTIDE SEQUENCE</scope>
    <source>
        <strain evidence="1">C5.7</strain>
        <plasmid evidence="1">pC5.7b</plasmid>
    </source>
</reference>
<geneLocation type="plasmid" evidence="1">
    <name>pC5.7b</name>
</geneLocation>
<sequence>MLLSKLDVNWGGLEAEAIVCGLRSVAMAGEIVENCTLSSWHSRM</sequence>
<accession>A0A7S5DRA6</accession>
<dbReference type="EMBL" id="MK318968">
    <property type="protein sequence ID" value="QCL09296.1"/>
    <property type="molecule type" value="Genomic_DNA"/>
</dbReference>
<proteinExistence type="predicted"/>
<keyword evidence="1" id="KW-0614">Plasmid</keyword>
<evidence type="ECO:0000313" key="1">
    <source>
        <dbReference type="EMBL" id="QCL09296.1"/>
    </source>
</evidence>
<organism evidence="1">
    <name type="scientific">Rhizobium rhizogenes</name>
    <name type="common">Agrobacterium rhizogenes</name>
    <dbReference type="NCBI Taxonomy" id="359"/>
    <lineage>
        <taxon>Bacteria</taxon>
        <taxon>Pseudomonadati</taxon>
        <taxon>Pseudomonadota</taxon>
        <taxon>Alphaproteobacteria</taxon>
        <taxon>Hyphomicrobiales</taxon>
        <taxon>Rhizobiaceae</taxon>
        <taxon>Rhizobium/Agrobacterium group</taxon>
        <taxon>Rhizobium</taxon>
    </lineage>
</organism>
<dbReference type="AlphaFoldDB" id="A0A7S5DRA6"/>
<name>A0A7S5DRA6_RHIRH</name>
<protein>
    <submittedName>
        <fullName evidence="1">Uncharacterized protein</fullName>
    </submittedName>
</protein>